<dbReference type="PANTHER" id="PTHR13356">
    <property type="entry name" value="OB FOLD NUCLEIC ACID BINDING PROTEIN-RELATED"/>
    <property type="match status" value="1"/>
</dbReference>
<name>A0A1D1V9H6_RAMVA</name>
<sequence>MSGPVSSTGAFFHIRDLRHGMKNLNVEFMILEPSGMNRTKDGDQVWVFKIADSTAAINFAVIGDAGGFLRPGDICKVLNGFCTMFKNALTFYVGKQGTFRRTGDFCFVISEEINMSDPTIKLPEVSTEAYKQRAVPHQSSERRDSREKPSSSTSSSTSGQRSPAAAQLPPVPGRPTVSSSQVSQSSKAPTGPTHHVTKSSSDHSRGIQSR</sequence>
<evidence type="ECO:0000313" key="3">
    <source>
        <dbReference type="EMBL" id="GAU98329.1"/>
    </source>
</evidence>
<dbReference type="OrthoDB" id="295715at2759"/>
<dbReference type="GO" id="GO:0070876">
    <property type="term" value="C:SOSS complex"/>
    <property type="evidence" value="ECO:0007669"/>
    <property type="project" value="TreeGrafter"/>
</dbReference>
<dbReference type="SUPFAM" id="SSF50249">
    <property type="entry name" value="Nucleic acid-binding proteins"/>
    <property type="match status" value="1"/>
</dbReference>
<evidence type="ECO:0000256" key="2">
    <source>
        <dbReference type="SAM" id="MobiDB-lite"/>
    </source>
</evidence>
<dbReference type="InterPro" id="IPR051231">
    <property type="entry name" value="SOSS-B"/>
</dbReference>
<feature type="compositionally biased region" description="Basic and acidic residues" evidence="2">
    <location>
        <begin position="200"/>
        <end position="210"/>
    </location>
</feature>
<dbReference type="GO" id="GO:0010212">
    <property type="term" value="P:response to ionizing radiation"/>
    <property type="evidence" value="ECO:0007669"/>
    <property type="project" value="TreeGrafter"/>
</dbReference>
<feature type="compositionally biased region" description="Low complexity" evidence="2">
    <location>
        <begin position="177"/>
        <end position="186"/>
    </location>
</feature>
<dbReference type="Gene3D" id="2.40.50.140">
    <property type="entry name" value="Nucleic acid-binding proteins"/>
    <property type="match status" value="1"/>
</dbReference>
<dbReference type="PANTHER" id="PTHR13356:SF0">
    <property type="entry name" value="SOSS COMPLEX SUBUNIT B HOMOLOG"/>
    <property type="match status" value="1"/>
</dbReference>
<dbReference type="GO" id="GO:0003677">
    <property type="term" value="F:DNA binding"/>
    <property type="evidence" value="ECO:0007669"/>
    <property type="project" value="UniProtKB-KW"/>
</dbReference>
<evidence type="ECO:0000256" key="1">
    <source>
        <dbReference type="ARBA" id="ARBA00023125"/>
    </source>
</evidence>
<keyword evidence="1" id="KW-0238">DNA-binding</keyword>
<dbReference type="InterPro" id="IPR012340">
    <property type="entry name" value="NA-bd_OB-fold"/>
</dbReference>
<accession>A0A1D1V9H6</accession>
<dbReference type="AlphaFoldDB" id="A0A1D1V9H6"/>
<dbReference type="FunFam" id="2.40.50.140:FF:000072">
    <property type="entry name" value="SOSS complex subunit B2"/>
    <property type="match status" value="1"/>
</dbReference>
<dbReference type="GO" id="GO:0044818">
    <property type="term" value="P:mitotic G2/M transition checkpoint"/>
    <property type="evidence" value="ECO:0007669"/>
    <property type="project" value="TreeGrafter"/>
</dbReference>
<feature type="region of interest" description="Disordered" evidence="2">
    <location>
        <begin position="124"/>
        <end position="210"/>
    </location>
</feature>
<comment type="caution">
    <text evidence="3">The sequence shown here is derived from an EMBL/GenBank/DDBJ whole genome shotgun (WGS) entry which is preliminary data.</text>
</comment>
<reference evidence="3 4" key="1">
    <citation type="journal article" date="2016" name="Nat. Commun.">
        <title>Extremotolerant tardigrade genome and improved radiotolerance of human cultured cells by tardigrade-unique protein.</title>
        <authorList>
            <person name="Hashimoto T."/>
            <person name="Horikawa D.D."/>
            <person name="Saito Y."/>
            <person name="Kuwahara H."/>
            <person name="Kozuka-Hata H."/>
            <person name="Shin-I T."/>
            <person name="Minakuchi Y."/>
            <person name="Ohishi K."/>
            <person name="Motoyama A."/>
            <person name="Aizu T."/>
            <person name="Enomoto A."/>
            <person name="Kondo K."/>
            <person name="Tanaka S."/>
            <person name="Hara Y."/>
            <person name="Koshikawa S."/>
            <person name="Sagara H."/>
            <person name="Miura T."/>
            <person name="Yokobori S."/>
            <person name="Miyagawa K."/>
            <person name="Suzuki Y."/>
            <person name="Kubo T."/>
            <person name="Oyama M."/>
            <person name="Kohara Y."/>
            <person name="Fujiyama A."/>
            <person name="Arakawa K."/>
            <person name="Katayama T."/>
            <person name="Toyoda A."/>
            <person name="Kunieda T."/>
        </authorList>
    </citation>
    <scope>NUCLEOTIDE SEQUENCE [LARGE SCALE GENOMIC DNA]</scope>
    <source>
        <strain evidence="3 4">YOKOZUNA-1</strain>
    </source>
</reference>
<evidence type="ECO:0000313" key="4">
    <source>
        <dbReference type="Proteomes" id="UP000186922"/>
    </source>
</evidence>
<gene>
    <name evidence="3" type="primary">RvY_09490-1</name>
    <name evidence="3" type="synonym">RvY_09490.1</name>
    <name evidence="3" type="ORF">RvY_09490</name>
</gene>
<feature type="compositionally biased region" description="Basic and acidic residues" evidence="2">
    <location>
        <begin position="139"/>
        <end position="149"/>
    </location>
</feature>
<dbReference type="Proteomes" id="UP000186922">
    <property type="component" value="Unassembled WGS sequence"/>
</dbReference>
<dbReference type="EMBL" id="BDGG01000004">
    <property type="protein sequence ID" value="GAU98329.1"/>
    <property type="molecule type" value="Genomic_DNA"/>
</dbReference>
<dbReference type="GO" id="GO:0005694">
    <property type="term" value="C:chromosome"/>
    <property type="evidence" value="ECO:0007669"/>
    <property type="project" value="UniProtKB-ARBA"/>
</dbReference>
<protein>
    <submittedName>
        <fullName evidence="3">Uncharacterized protein</fullName>
    </submittedName>
</protein>
<dbReference type="STRING" id="947166.A0A1D1V9H6"/>
<organism evidence="3 4">
    <name type="scientific">Ramazzottius varieornatus</name>
    <name type="common">Water bear</name>
    <name type="synonym">Tardigrade</name>
    <dbReference type="NCBI Taxonomy" id="947166"/>
    <lineage>
        <taxon>Eukaryota</taxon>
        <taxon>Metazoa</taxon>
        <taxon>Ecdysozoa</taxon>
        <taxon>Tardigrada</taxon>
        <taxon>Eutardigrada</taxon>
        <taxon>Parachela</taxon>
        <taxon>Hypsibioidea</taxon>
        <taxon>Ramazzottiidae</taxon>
        <taxon>Ramazzottius</taxon>
    </lineage>
</organism>
<dbReference type="GO" id="GO:0000724">
    <property type="term" value="P:double-strand break repair via homologous recombination"/>
    <property type="evidence" value="ECO:0007669"/>
    <property type="project" value="TreeGrafter"/>
</dbReference>
<keyword evidence="4" id="KW-1185">Reference proteome</keyword>
<proteinExistence type="predicted"/>